<organism evidence="1 2">
    <name type="scientific">Paramecium sonneborni</name>
    <dbReference type="NCBI Taxonomy" id="65129"/>
    <lineage>
        <taxon>Eukaryota</taxon>
        <taxon>Sar</taxon>
        <taxon>Alveolata</taxon>
        <taxon>Ciliophora</taxon>
        <taxon>Intramacronucleata</taxon>
        <taxon>Oligohymenophorea</taxon>
        <taxon>Peniculida</taxon>
        <taxon>Parameciidae</taxon>
        <taxon>Paramecium</taxon>
    </lineage>
</organism>
<dbReference type="Proteomes" id="UP000692954">
    <property type="component" value="Unassembled WGS sequence"/>
</dbReference>
<protein>
    <submittedName>
        <fullName evidence="1">Uncharacterized protein</fullName>
    </submittedName>
</protein>
<name>A0A8S1N6J1_9CILI</name>
<evidence type="ECO:0000313" key="1">
    <source>
        <dbReference type="EMBL" id="CAD8088040.1"/>
    </source>
</evidence>
<dbReference type="AlphaFoldDB" id="A0A8S1N6J1"/>
<dbReference type="EMBL" id="CAJJDN010000052">
    <property type="protein sequence ID" value="CAD8088040.1"/>
    <property type="molecule type" value="Genomic_DNA"/>
</dbReference>
<comment type="caution">
    <text evidence="1">The sequence shown here is derived from an EMBL/GenBank/DDBJ whole genome shotgun (WGS) entry which is preliminary data.</text>
</comment>
<keyword evidence="2" id="KW-1185">Reference proteome</keyword>
<gene>
    <name evidence="1" type="ORF">PSON_ATCC_30995.1.T0520150</name>
</gene>
<accession>A0A8S1N6J1</accession>
<sequence length="91" mass="11089">MLLYYTVSNIYLTQLLIKSQHLYMLYYGMKKIFFHCGCFLRFYQQTQSPKSRDMQEQQNRQSNKMNQLIVEAQNKNGIDILYLLFRYPQKS</sequence>
<evidence type="ECO:0000313" key="2">
    <source>
        <dbReference type="Proteomes" id="UP000692954"/>
    </source>
</evidence>
<reference evidence="1" key="1">
    <citation type="submission" date="2021-01" db="EMBL/GenBank/DDBJ databases">
        <authorList>
            <consortium name="Genoscope - CEA"/>
            <person name="William W."/>
        </authorList>
    </citation>
    <scope>NUCLEOTIDE SEQUENCE</scope>
</reference>
<proteinExistence type="predicted"/>